<dbReference type="GO" id="GO:0046872">
    <property type="term" value="F:metal ion binding"/>
    <property type="evidence" value="ECO:0007669"/>
    <property type="project" value="UniProtKB-KW"/>
</dbReference>
<dbReference type="Pfam" id="PF09990">
    <property type="entry name" value="DUF2231"/>
    <property type="match status" value="1"/>
</dbReference>
<dbReference type="InterPro" id="IPR032675">
    <property type="entry name" value="LRR_dom_sf"/>
</dbReference>
<dbReference type="EMBL" id="CP036290">
    <property type="protein sequence ID" value="QDU85683.1"/>
    <property type="molecule type" value="Genomic_DNA"/>
</dbReference>
<proteinExistence type="predicted"/>
<feature type="transmembrane region" description="Helical" evidence="5">
    <location>
        <begin position="131"/>
        <end position="150"/>
    </location>
</feature>
<dbReference type="AlphaFoldDB" id="A0A518D2H3"/>
<dbReference type="InterPro" id="IPR036909">
    <property type="entry name" value="Cyt_c-like_dom_sf"/>
</dbReference>
<keyword evidence="2 4" id="KW-0479">Metal-binding</keyword>
<evidence type="ECO:0000256" key="2">
    <source>
        <dbReference type="ARBA" id="ARBA00022723"/>
    </source>
</evidence>
<dbReference type="GO" id="GO:0020037">
    <property type="term" value="F:heme binding"/>
    <property type="evidence" value="ECO:0007669"/>
    <property type="project" value="InterPro"/>
</dbReference>
<dbReference type="InterPro" id="IPR011429">
    <property type="entry name" value="Cyt_c_Planctomycete-type"/>
</dbReference>
<dbReference type="OrthoDB" id="229325at2"/>
<dbReference type="InterPro" id="IPR019251">
    <property type="entry name" value="DUF2231_TM"/>
</dbReference>
<sequence>MIQSGAPAALAIGRLIEPLADPTDWLGFTGRLHPLLLHLPIGLFAAVALLEVASWRSRAAGSARRLVTWAGALTAVLAAGSGWLLAEEGGQPLELLDEHRWQGVGVAVLFVLVAALERAQPSRRLVWSRRAALLVCAGALYAAGHHGGMLTHGETFLSAKAPGWLAPLVGHESGGGAGATPTGERDPVAAAALDALARSCLRCHGPDKAKGGLRLDDPADLSTVVVPGDAPASELFRRVTLRPTHPEFMPTEGAPLSDEEVLALMDWINAGASLTVLNEARAEQEQADAQREGELDDLRAATGAIVEDLGDGALRVDFSRGRGALTEESVAALAPVAERVVELSLAGRELGTAVVNALPPSLPRLERLRAERSDLDDEALAALLERASGLRELNVHTTRVGSLAAVRRLERLERGWFADTRVAADDLERLRAERPTAQLFGSLALPTPTADAPAPSAGH</sequence>
<feature type="domain" description="Cytochrome c" evidence="6">
    <location>
        <begin position="187"/>
        <end position="272"/>
    </location>
</feature>
<keyword evidence="5" id="KW-0472">Membrane</keyword>
<dbReference type="Gene3D" id="3.80.10.10">
    <property type="entry name" value="Ribonuclease Inhibitor"/>
    <property type="match status" value="1"/>
</dbReference>
<feature type="transmembrane region" description="Helical" evidence="5">
    <location>
        <begin position="101"/>
        <end position="119"/>
    </location>
</feature>
<dbReference type="GO" id="GO:0009055">
    <property type="term" value="F:electron transfer activity"/>
    <property type="evidence" value="ECO:0007669"/>
    <property type="project" value="InterPro"/>
</dbReference>
<name>A0A518D2H3_9BACT</name>
<evidence type="ECO:0000256" key="1">
    <source>
        <dbReference type="ARBA" id="ARBA00022617"/>
    </source>
</evidence>
<accession>A0A518D2H3</accession>
<dbReference type="Pfam" id="PF07635">
    <property type="entry name" value="PSCyt1"/>
    <property type="match status" value="1"/>
</dbReference>
<dbReference type="PANTHER" id="PTHR35889:SF3">
    <property type="entry name" value="F-BOX DOMAIN-CONTAINING PROTEIN"/>
    <property type="match status" value="1"/>
</dbReference>
<keyword evidence="8" id="KW-1185">Reference proteome</keyword>
<dbReference type="PROSITE" id="PS51007">
    <property type="entry name" value="CYTC"/>
    <property type="match status" value="1"/>
</dbReference>
<dbReference type="SUPFAM" id="SSF46626">
    <property type="entry name" value="Cytochrome c"/>
    <property type="match status" value="1"/>
</dbReference>
<keyword evidence="1 4" id="KW-0349">Heme</keyword>
<keyword evidence="3 4" id="KW-0408">Iron</keyword>
<evidence type="ECO:0000313" key="7">
    <source>
        <dbReference type="EMBL" id="QDU85683.1"/>
    </source>
</evidence>
<evidence type="ECO:0000256" key="5">
    <source>
        <dbReference type="SAM" id="Phobius"/>
    </source>
</evidence>
<dbReference type="Gene3D" id="1.10.760.10">
    <property type="entry name" value="Cytochrome c-like domain"/>
    <property type="match status" value="1"/>
</dbReference>
<keyword evidence="5" id="KW-0812">Transmembrane</keyword>
<dbReference type="PANTHER" id="PTHR35889">
    <property type="entry name" value="CYCLOINULO-OLIGOSACCHARIDE FRUCTANOTRANSFERASE-RELATED"/>
    <property type="match status" value="1"/>
</dbReference>
<reference evidence="7 8" key="1">
    <citation type="submission" date="2019-02" db="EMBL/GenBank/DDBJ databases">
        <title>Deep-cultivation of Planctomycetes and their phenomic and genomic characterization uncovers novel biology.</title>
        <authorList>
            <person name="Wiegand S."/>
            <person name="Jogler M."/>
            <person name="Boedeker C."/>
            <person name="Pinto D."/>
            <person name="Vollmers J."/>
            <person name="Rivas-Marin E."/>
            <person name="Kohn T."/>
            <person name="Peeters S.H."/>
            <person name="Heuer A."/>
            <person name="Rast P."/>
            <person name="Oberbeckmann S."/>
            <person name="Bunk B."/>
            <person name="Jeske O."/>
            <person name="Meyerdierks A."/>
            <person name="Storesund J.E."/>
            <person name="Kallscheuer N."/>
            <person name="Luecker S."/>
            <person name="Lage O.M."/>
            <person name="Pohl T."/>
            <person name="Merkel B.J."/>
            <person name="Hornburger P."/>
            <person name="Mueller R.-W."/>
            <person name="Bruemmer F."/>
            <person name="Labrenz M."/>
            <person name="Spormann A.M."/>
            <person name="Op den Camp H."/>
            <person name="Overmann J."/>
            <person name="Amann R."/>
            <person name="Jetten M.S.M."/>
            <person name="Mascher T."/>
            <person name="Medema M.H."/>
            <person name="Devos D.P."/>
            <person name="Kaster A.-K."/>
            <person name="Ovreas L."/>
            <person name="Rohde M."/>
            <person name="Galperin M.Y."/>
            <person name="Jogler C."/>
        </authorList>
    </citation>
    <scope>NUCLEOTIDE SEQUENCE [LARGE SCALE GENOMIC DNA]</scope>
    <source>
        <strain evidence="7 8">Pla163</strain>
    </source>
</reference>
<protein>
    <submittedName>
        <fullName evidence="7">Planctomycete cytochrome C</fullName>
    </submittedName>
</protein>
<feature type="transmembrane region" description="Helical" evidence="5">
    <location>
        <begin position="66"/>
        <end position="86"/>
    </location>
</feature>
<organism evidence="7 8">
    <name type="scientific">Rohdeia mirabilis</name>
    <dbReference type="NCBI Taxonomy" id="2528008"/>
    <lineage>
        <taxon>Bacteria</taxon>
        <taxon>Pseudomonadati</taxon>
        <taxon>Planctomycetota</taxon>
        <taxon>Planctomycetia</taxon>
        <taxon>Planctomycetia incertae sedis</taxon>
        <taxon>Rohdeia</taxon>
    </lineage>
</organism>
<gene>
    <name evidence="7" type="ORF">Pla163_28160</name>
</gene>
<feature type="transmembrane region" description="Helical" evidence="5">
    <location>
        <begin position="35"/>
        <end position="54"/>
    </location>
</feature>
<evidence type="ECO:0000256" key="3">
    <source>
        <dbReference type="ARBA" id="ARBA00023004"/>
    </source>
</evidence>
<evidence type="ECO:0000313" key="8">
    <source>
        <dbReference type="Proteomes" id="UP000319342"/>
    </source>
</evidence>
<dbReference type="RefSeq" id="WP_145189485.1">
    <property type="nucleotide sequence ID" value="NZ_CP036290.1"/>
</dbReference>
<dbReference type="Proteomes" id="UP000319342">
    <property type="component" value="Chromosome"/>
</dbReference>
<dbReference type="InterPro" id="IPR009056">
    <property type="entry name" value="Cyt_c-like_dom"/>
</dbReference>
<evidence type="ECO:0000256" key="4">
    <source>
        <dbReference type="PROSITE-ProRule" id="PRU00433"/>
    </source>
</evidence>
<evidence type="ECO:0000259" key="6">
    <source>
        <dbReference type="PROSITE" id="PS51007"/>
    </source>
</evidence>
<keyword evidence="5" id="KW-1133">Transmembrane helix</keyword>